<evidence type="ECO:0000313" key="4">
    <source>
        <dbReference type="Proteomes" id="UP000434172"/>
    </source>
</evidence>
<dbReference type="PRINTS" id="PR00081">
    <property type="entry name" value="GDHRDH"/>
</dbReference>
<organism evidence="3 4">
    <name type="scientific">Colletotrichum asianum</name>
    <dbReference type="NCBI Taxonomy" id="702518"/>
    <lineage>
        <taxon>Eukaryota</taxon>
        <taxon>Fungi</taxon>
        <taxon>Dikarya</taxon>
        <taxon>Ascomycota</taxon>
        <taxon>Pezizomycotina</taxon>
        <taxon>Sordariomycetes</taxon>
        <taxon>Hypocreomycetidae</taxon>
        <taxon>Glomerellales</taxon>
        <taxon>Glomerellaceae</taxon>
        <taxon>Colletotrichum</taxon>
        <taxon>Colletotrichum gloeosporioides species complex</taxon>
    </lineage>
</organism>
<evidence type="ECO:0000313" key="3">
    <source>
        <dbReference type="EMBL" id="KAF0322644.1"/>
    </source>
</evidence>
<dbReference type="Pfam" id="PF00106">
    <property type="entry name" value="adh_short"/>
    <property type="match status" value="2"/>
</dbReference>
<proteinExistence type="inferred from homology"/>
<gene>
    <name evidence="3" type="ORF">GQ607_010101</name>
</gene>
<dbReference type="PANTHER" id="PTHR24320">
    <property type="entry name" value="RETINOL DEHYDROGENASE"/>
    <property type="match status" value="1"/>
</dbReference>
<evidence type="ECO:0000256" key="2">
    <source>
        <dbReference type="ARBA" id="ARBA00023002"/>
    </source>
</evidence>
<dbReference type="SUPFAM" id="SSF51735">
    <property type="entry name" value="NAD(P)-binding Rossmann-fold domains"/>
    <property type="match status" value="2"/>
</dbReference>
<keyword evidence="4" id="KW-1185">Reference proteome</keyword>
<dbReference type="PANTHER" id="PTHR24320:SF272">
    <property type="entry name" value="NAD(P)-BINDING ROSSMANN-FOLD SUPERFAMILY PROTEIN"/>
    <property type="match status" value="1"/>
</dbReference>
<dbReference type="OrthoDB" id="191139at2759"/>
<comment type="similarity">
    <text evidence="1">Belongs to the short-chain dehydrogenases/reductases (SDR) family.</text>
</comment>
<sequence length="632" mass="68358">MPAIADHKVVVITGANKGLGYQAVKTLLGSDKKYHIFLGSRDFAKGQEAADTARKEVSSLSTVEPLQLDVESDESIQKAYETVESKCDRVDVLINNAGVMLDQQIERGNMTAREAYNKSWDINVTGPHVITTTFLPLLLKSSDPRLIFNTSGVSSLANAADSSHFTYKVPPAGAPKPVGTISYRAAKAGLNMVMLEWVRMLTNDGVKVWCVAPGFFATDIGEGNPESMRKMGAGDPAGGGKALVDVVEGKRDADVGKVCNMAVYGTPVQACHIQHTIVTMHYAPNLPQIANRYASAHANPQGAGDARPTAFQIIQDEGLVGKLSHKVALVTGGTNGIGLELVRTLAKTGMRVFFTARDPVKGQKVKEKLQSEDALFKLEVVEMELKSLESVKAGAEFVLSKTDRLDVLMNNAGIAATPHGFTKEGFEQQFGVNHVAHFYLFQLLKPLLLNTAANHSVNVRIVSTASTSHTASTVLPENNYDTANPNGKGYEPGVSYAHSNTAKIWFCNELERRYGSKGLHAISIQPGGFTSGLMDSSEEHSKVMLNKMIQMPHIKKIWKSVEQGAATNTLAAVGKEFDGVGGIYMEDCGVSKPIPDDLHWAGYGFKSWAFDEAGEKKLWTDSLKMVGLEDDQ</sequence>
<dbReference type="GO" id="GO:0016491">
    <property type="term" value="F:oxidoreductase activity"/>
    <property type="evidence" value="ECO:0007669"/>
    <property type="project" value="UniProtKB-KW"/>
</dbReference>
<dbReference type="Proteomes" id="UP000434172">
    <property type="component" value="Unassembled WGS sequence"/>
</dbReference>
<keyword evidence="2" id="KW-0560">Oxidoreductase</keyword>
<reference evidence="3 4" key="1">
    <citation type="submission" date="2019-12" db="EMBL/GenBank/DDBJ databases">
        <title>A genome sequence resource for the geographically widespread anthracnose pathogen Colletotrichum asianum.</title>
        <authorList>
            <person name="Meng Y."/>
        </authorList>
    </citation>
    <scope>NUCLEOTIDE SEQUENCE [LARGE SCALE GENOMIC DNA]</scope>
    <source>
        <strain evidence="3 4">ICMP 18580</strain>
    </source>
</reference>
<dbReference type="InterPro" id="IPR036291">
    <property type="entry name" value="NAD(P)-bd_dom_sf"/>
</dbReference>
<dbReference type="InterPro" id="IPR002347">
    <property type="entry name" value="SDR_fam"/>
</dbReference>
<evidence type="ECO:0000256" key="1">
    <source>
        <dbReference type="ARBA" id="ARBA00006484"/>
    </source>
</evidence>
<protein>
    <submittedName>
        <fullName evidence="3">Putative short-chain dehydrogenase</fullName>
    </submittedName>
</protein>
<dbReference type="AlphaFoldDB" id="A0A8H3ZJZ8"/>
<comment type="caution">
    <text evidence="3">The sequence shown here is derived from an EMBL/GenBank/DDBJ whole genome shotgun (WGS) entry which is preliminary data.</text>
</comment>
<name>A0A8H3ZJZ8_9PEZI</name>
<dbReference type="Gene3D" id="3.40.50.720">
    <property type="entry name" value="NAD(P)-binding Rossmann-like Domain"/>
    <property type="match status" value="2"/>
</dbReference>
<accession>A0A8H3ZJZ8</accession>
<dbReference type="EMBL" id="WOWK01000059">
    <property type="protein sequence ID" value="KAF0322644.1"/>
    <property type="molecule type" value="Genomic_DNA"/>
</dbReference>